<dbReference type="PANTHER" id="PTHR11717">
    <property type="entry name" value="LOW MOLECULAR WEIGHT PROTEIN TYROSINE PHOSPHATASE"/>
    <property type="match status" value="1"/>
</dbReference>
<dbReference type="CDD" id="cd16343">
    <property type="entry name" value="LMWPTP"/>
    <property type="match status" value="1"/>
</dbReference>
<accession>A0ABN6TEL2</accession>
<keyword evidence="3" id="KW-0378">Hydrolase</keyword>
<protein>
    <recommendedName>
        <fullName evidence="2">protein-tyrosine-phosphatase</fullName>
        <ecNumber evidence="2">3.1.3.48</ecNumber>
    </recommendedName>
</protein>
<dbReference type="InterPro" id="IPR023485">
    <property type="entry name" value="Ptyr_pPase"/>
</dbReference>
<dbReference type="Gene3D" id="3.40.50.2300">
    <property type="match status" value="1"/>
</dbReference>
<dbReference type="SMART" id="SM00226">
    <property type="entry name" value="LMWPc"/>
    <property type="match status" value="1"/>
</dbReference>
<evidence type="ECO:0000313" key="8">
    <source>
        <dbReference type="Proteomes" id="UP001163336"/>
    </source>
</evidence>
<comment type="catalytic activity">
    <reaction evidence="5">
        <text>O-phospho-L-tyrosyl-[protein] + H2O = L-tyrosyl-[protein] + phosphate</text>
        <dbReference type="Rhea" id="RHEA:10684"/>
        <dbReference type="Rhea" id="RHEA-COMP:10136"/>
        <dbReference type="Rhea" id="RHEA-COMP:20101"/>
        <dbReference type="ChEBI" id="CHEBI:15377"/>
        <dbReference type="ChEBI" id="CHEBI:43474"/>
        <dbReference type="ChEBI" id="CHEBI:46858"/>
        <dbReference type="ChEBI" id="CHEBI:61978"/>
        <dbReference type="EC" id="3.1.3.48"/>
    </reaction>
</comment>
<dbReference type="EMBL" id="AP026966">
    <property type="protein sequence ID" value="BDT60637.1"/>
    <property type="molecule type" value="Genomic_DNA"/>
</dbReference>
<evidence type="ECO:0000256" key="3">
    <source>
        <dbReference type="ARBA" id="ARBA00022801"/>
    </source>
</evidence>
<evidence type="ECO:0000256" key="1">
    <source>
        <dbReference type="ARBA" id="ARBA00011063"/>
    </source>
</evidence>
<dbReference type="InterPro" id="IPR036196">
    <property type="entry name" value="Ptyr_pPase_sf"/>
</dbReference>
<keyword evidence="8" id="KW-1185">Reference proteome</keyword>
<dbReference type="InterPro" id="IPR050438">
    <property type="entry name" value="LMW_PTPase"/>
</dbReference>
<dbReference type="Proteomes" id="UP001163336">
    <property type="component" value="Chromosome"/>
</dbReference>
<feature type="domain" description="Phosphotyrosine protein phosphatase I" evidence="6">
    <location>
        <begin position="2"/>
        <end position="139"/>
    </location>
</feature>
<gene>
    <name evidence="7" type="ORF">MasN3_41310</name>
</gene>
<reference evidence="7" key="1">
    <citation type="submission" date="2022-11" db="EMBL/GenBank/DDBJ databases">
        <title>Isolation and characterization of PLA-degrading bacterium Massilia sp. from Antarctic soil.</title>
        <authorList>
            <person name="Sato K."/>
            <person name="Gomez-Fuentes C."/>
            <person name="Ahmad S.A."/>
            <person name="Zulkharnain A."/>
        </authorList>
    </citation>
    <scope>NUCLEOTIDE SEQUENCE</scope>
    <source>
        <strain evidence="7">N-3</strain>
    </source>
</reference>
<keyword evidence="4" id="KW-0904">Protein phosphatase</keyword>
<sequence>MNNILVICIGNICRSPMAEALLQRALPDCSVKSAGLGALVGKGADPHSVSLMAEQEVDISGHVAQQISQALVSEADVILVMDTEQKRYIENQYASARGKVFRLGEAAKTDIPDPYREGIDSFRHAQRLIEEGVQVWASQIAQMR</sequence>
<dbReference type="RefSeq" id="WP_281909905.1">
    <property type="nucleotide sequence ID" value="NZ_AP026966.1"/>
</dbReference>
<dbReference type="PRINTS" id="PR00719">
    <property type="entry name" value="LMWPTPASE"/>
</dbReference>
<evidence type="ECO:0000256" key="4">
    <source>
        <dbReference type="ARBA" id="ARBA00022912"/>
    </source>
</evidence>
<proteinExistence type="inferred from homology"/>
<dbReference type="EC" id="3.1.3.48" evidence="2"/>
<evidence type="ECO:0000313" key="7">
    <source>
        <dbReference type="EMBL" id="BDT60637.1"/>
    </source>
</evidence>
<evidence type="ECO:0000259" key="6">
    <source>
        <dbReference type="SMART" id="SM00226"/>
    </source>
</evidence>
<comment type="similarity">
    <text evidence="1">Belongs to the low molecular weight phosphotyrosine protein phosphatase family.</text>
</comment>
<organism evidence="7 8">
    <name type="scientific">Massilia varians</name>
    <dbReference type="NCBI Taxonomy" id="457921"/>
    <lineage>
        <taxon>Bacteria</taxon>
        <taxon>Pseudomonadati</taxon>
        <taxon>Pseudomonadota</taxon>
        <taxon>Betaproteobacteria</taxon>
        <taxon>Burkholderiales</taxon>
        <taxon>Oxalobacteraceae</taxon>
        <taxon>Telluria group</taxon>
        <taxon>Massilia</taxon>
    </lineage>
</organism>
<name>A0ABN6TEL2_9BURK</name>
<dbReference type="InterPro" id="IPR017867">
    <property type="entry name" value="Tyr_phospatase_low_mol_wt"/>
</dbReference>
<evidence type="ECO:0000256" key="2">
    <source>
        <dbReference type="ARBA" id="ARBA00013064"/>
    </source>
</evidence>
<evidence type="ECO:0000256" key="5">
    <source>
        <dbReference type="ARBA" id="ARBA00051722"/>
    </source>
</evidence>
<dbReference type="SUPFAM" id="SSF52788">
    <property type="entry name" value="Phosphotyrosine protein phosphatases I"/>
    <property type="match status" value="1"/>
</dbReference>
<dbReference type="Pfam" id="PF01451">
    <property type="entry name" value="LMWPc"/>
    <property type="match status" value="1"/>
</dbReference>
<dbReference type="PANTHER" id="PTHR11717:SF31">
    <property type="entry name" value="LOW MOLECULAR WEIGHT PROTEIN-TYROSINE-PHOSPHATASE ETP-RELATED"/>
    <property type="match status" value="1"/>
</dbReference>